<gene>
    <name evidence="11" type="ORF">ACFQAU_20205</name>
</gene>
<dbReference type="SMART" id="SM00155">
    <property type="entry name" value="PLDc"/>
    <property type="match status" value="2"/>
</dbReference>
<comment type="subcellular location">
    <subcellularLocation>
        <location evidence="2">Secreted</location>
    </subcellularLocation>
</comment>
<keyword evidence="6" id="KW-0378">Hydrolase</keyword>
<evidence type="ECO:0000256" key="5">
    <source>
        <dbReference type="ARBA" id="ARBA00022737"/>
    </source>
</evidence>
<dbReference type="PANTHER" id="PTHR18896:SF60">
    <property type="entry name" value="PHOSPHOLIPASE D"/>
    <property type="match status" value="1"/>
</dbReference>
<name>A0ABW1Z2E0_9RHOB</name>
<feature type="domain" description="PLD phosphodiesterase" evidence="10">
    <location>
        <begin position="366"/>
        <end position="393"/>
    </location>
</feature>
<comment type="function">
    <text evidence="1">Could be a virulence factor.</text>
</comment>
<accession>A0ABW1Z2E0</accession>
<dbReference type="PROSITE" id="PS50035">
    <property type="entry name" value="PLD"/>
    <property type="match status" value="2"/>
</dbReference>
<feature type="domain" description="PLD phosphodiesterase" evidence="10">
    <location>
        <begin position="151"/>
        <end position="178"/>
    </location>
</feature>
<evidence type="ECO:0000313" key="11">
    <source>
        <dbReference type="EMBL" id="MFC6643697.1"/>
    </source>
</evidence>
<evidence type="ECO:0000256" key="4">
    <source>
        <dbReference type="ARBA" id="ARBA00022525"/>
    </source>
</evidence>
<evidence type="ECO:0000313" key="12">
    <source>
        <dbReference type="Proteomes" id="UP001596403"/>
    </source>
</evidence>
<evidence type="ECO:0000259" key="10">
    <source>
        <dbReference type="PROSITE" id="PS50035"/>
    </source>
</evidence>
<dbReference type="Gene3D" id="3.30.870.10">
    <property type="entry name" value="Endonuclease Chain A"/>
    <property type="match status" value="2"/>
</dbReference>
<evidence type="ECO:0000256" key="7">
    <source>
        <dbReference type="ARBA" id="ARBA00023098"/>
    </source>
</evidence>
<dbReference type="InterPro" id="IPR015679">
    <property type="entry name" value="PLipase_D_fam"/>
</dbReference>
<keyword evidence="4" id="KW-0964">Secreted</keyword>
<dbReference type="PANTHER" id="PTHR18896">
    <property type="entry name" value="PHOSPHOLIPASE D"/>
    <property type="match status" value="1"/>
</dbReference>
<feature type="compositionally biased region" description="Basic and acidic residues" evidence="9">
    <location>
        <begin position="1"/>
        <end position="14"/>
    </location>
</feature>
<dbReference type="CDD" id="cd09140">
    <property type="entry name" value="PLDc_vPLD1_2_like_bac_1"/>
    <property type="match status" value="1"/>
</dbReference>
<evidence type="ECO:0000256" key="2">
    <source>
        <dbReference type="ARBA" id="ARBA00004613"/>
    </source>
</evidence>
<dbReference type="InterPro" id="IPR025202">
    <property type="entry name" value="PLD-like_dom"/>
</dbReference>
<keyword evidence="7" id="KW-0443">Lipid metabolism</keyword>
<dbReference type="RefSeq" id="WP_386284900.1">
    <property type="nucleotide sequence ID" value="NZ_JBHSWA010000004.1"/>
</dbReference>
<evidence type="ECO:0000256" key="1">
    <source>
        <dbReference type="ARBA" id="ARBA00003145"/>
    </source>
</evidence>
<feature type="compositionally biased region" description="Basic and acidic residues" evidence="9">
    <location>
        <begin position="177"/>
        <end position="203"/>
    </location>
</feature>
<reference evidence="12" key="1">
    <citation type="journal article" date="2019" name="Int. J. Syst. Evol. Microbiol.">
        <title>The Global Catalogue of Microorganisms (GCM) 10K type strain sequencing project: providing services to taxonomists for standard genome sequencing and annotation.</title>
        <authorList>
            <consortium name="The Broad Institute Genomics Platform"/>
            <consortium name="The Broad Institute Genome Sequencing Center for Infectious Disease"/>
            <person name="Wu L."/>
            <person name="Ma J."/>
        </authorList>
    </citation>
    <scope>NUCLEOTIDE SEQUENCE [LARGE SCALE GENOMIC DNA]</scope>
    <source>
        <strain evidence="12">NBRC 111368</strain>
    </source>
</reference>
<evidence type="ECO:0000256" key="9">
    <source>
        <dbReference type="SAM" id="MobiDB-lite"/>
    </source>
</evidence>
<organism evidence="11 12">
    <name type="scientific">Sulfitobacter profundi</name>
    <dbReference type="NCBI Taxonomy" id="2679961"/>
    <lineage>
        <taxon>Bacteria</taxon>
        <taxon>Pseudomonadati</taxon>
        <taxon>Pseudomonadota</taxon>
        <taxon>Alphaproteobacteria</taxon>
        <taxon>Rhodobacterales</taxon>
        <taxon>Roseobacteraceae</taxon>
        <taxon>Sulfitobacter</taxon>
    </lineage>
</organism>
<dbReference type="Proteomes" id="UP001596403">
    <property type="component" value="Unassembled WGS sequence"/>
</dbReference>
<dbReference type="CDD" id="cd09143">
    <property type="entry name" value="PLDc_vPLD1_2_like_bac_2"/>
    <property type="match status" value="1"/>
</dbReference>
<keyword evidence="5" id="KW-0677">Repeat</keyword>
<sequence length="548" mass="60767">MRGDLDLAKADQQHPTDAATRQSLFTDKSTWRVARAERFGLVVDAADYFRVLRKIFLGARQQLMLIGWDFDFELEMLPGESDEDGNAPDGYPNQLGAFVEAVVERTPELHVYLLKWNGAVLAAPGRLVPSLALSLFGGDRIHFALDGHHPFGACHHQKIVVADDALAFCGGIDATEDRWDTPDHLPHDPRRVRKDGSPSDPWHDATSAMSGPAAAALGELSRRRWLRATGDEIAKPNGAPMFEWPKDLPVDAEDIDVGIARTEPPFDEEPLINEIEQLYLAGIKSARDYIYFESQYLAADSVCDALKARLAEEDGPEIVIINPRDAESQLEDDAMHVLRERLVEDLKGADHQNRFRIYFPVTDEGEPIYVHAKIMIIDDHLLRLGSSNLNNRSMGFDTECDVAIERPAQVIEGFRTRLIAEHLGLPPARVAEVMAEKGSMIGAIETLNRKKGRGLRAVFRGSETVVGGFLANTRLLDPRYHPGEGTTTGRGIRPRHMALIAGGWALHGWHGANGAAAIPRSKVWARRQVPRNARYLAQGCARPVPRAR</sequence>
<proteinExistence type="predicted"/>
<dbReference type="SUPFAM" id="SSF56024">
    <property type="entry name" value="Phospholipase D/nuclease"/>
    <property type="match status" value="2"/>
</dbReference>
<dbReference type="EMBL" id="JBHSWA010000004">
    <property type="protein sequence ID" value="MFC6643697.1"/>
    <property type="molecule type" value="Genomic_DNA"/>
</dbReference>
<evidence type="ECO:0000256" key="8">
    <source>
        <dbReference type="ARBA" id="ARBA00029594"/>
    </source>
</evidence>
<dbReference type="Pfam" id="PF13091">
    <property type="entry name" value="PLDc_2"/>
    <property type="match status" value="1"/>
</dbReference>
<evidence type="ECO:0000256" key="6">
    <source>
        <dbReference type="ARBA" id="ARBA00022801"/>
    </source>
</evidence>
<keyword evidence="12" id="KW-1185">Reference proteome</keyword>
<protein>
    <recommendedName>
        <fullName evidence="3">Phospholipase D</fullName>
    </recommendedName>
    <alternativeName>
        <fullName evidence="8">Choline phosphatase</fullName>
    </alternativeName>
</protein>
<comment type="caution">
    <text evidence="11">The sequence shown here is derived from an EMBL/GenBank/DDBJ whole genome shotgun (WGS) entry which is preliminary data.</text>
</comment>
<evidence type="ECO:0000256" key="3">
    <source>
        <dbReference type="ARBA" id="ARBA00018392"/>
    </source>
</evidence>
<feature type="region of interest" description="Disordered" evidence="9">
    <location>
        <begin position="1"/>
        <end position="20"/>
    </location>
</feature>
<dbReference type="InterPro" id="IPR001736">
    <property type="entry name" value="PLipase_D/transphosphatidylase"/>
</dbReference>
<feature type="region of interest" description="Disordered" evidence="9">
    <location>
        <begin position="177"/>
        <end position="209"/>
    </location>
</feature>